<dbReference type="AlphaFoldDB" id="A0AA41W6B6"/>
<accession>A0AA41W6B6</accession>
<evidence type="ECO:0000313" key="2">
    <source>
        <dbReference type="EMBL" id="MCM2679333.1"/>
    </source>
</evidence>
<organism evidence="2 3">
    <name type="scientific">Echinimonas agarilytica</name>
    <dbReference type="NCBI Taxonomy" id="1215918"/>
    <lineage>
        <taxon>Bacteria</taxon>
        <taxon>Pseudomonadati</taxon>
        <taxon>Pseudomonadota</taxon>
        <taxon>Gammaproteobacteria</taxon>
        <taxon>Alteromonadales</taxon>
        <taxon>Echinimonadaceae</taxon>
        <taxon>Echinimonas</taxon>
    </lineage>
</organism>
<dbReference type="Proteomes" id="UP001165393">
    <property type="component" value="Unassembled WGS sequence"/>
</dbReference>
<evidence type="ECO:0000313" key="3">
    <source>
        <dbReference type="Proteomes" id="UP001165393"/>
    </source>
</evidence>
<dbReference type="EMBL" id="JAMQGP010000002">
    <property type="protein sequence ID" value="MCM2679333.1"/>
    <property type="molecule type" value="Genomic_DNA"/>
</dbReference>
<reference evidence="2 3" key="1">
    <citation type="journal article" date="2013" name="Antonie Van Leeuwenhoek">
        <title>Echinimonas agarilytica gen. nov., sp. nov., a new gammaproteobacterium isolated from the sea urchin Strongylocentrotus intermedius.</title>
        <authorList>
            <person name="Nedashkovskaya O.I."/>
            <person name="Stenkova A.M."/>
            <person name="Zhukova N.V."/>
            <person name="Van Trappen S."/>
            <person name="Lee J.S."/>
            <person name="Kim S.B."/>
        </authorList>
    </citation>
    <scope>NUCLEOTIDE SEQUENCE [LARGE SCALE GENOMIC DNA]</scope>
    <source>
        <strain evidence="2 3">KMM 6351</strain>
    </source>
</reference>
<dbReference type="RefSeq" id="WP_251260684.1">
    <property type="nucleotide sequence ID" value="NZ_JAMQGP010000002.1"/>
</dbReference>
<keyword evidence="3" id="KW-1185">Reference proteome</keyword>
<gene>
    <name evidence="2" type="ORF">NAF29_06575</name>
</gene>
<proteinExistence type="predicted"/>
<comment type="caution">
    <text evidence="2">The sequence shown here is derived from an EMBL/GenBank/DDBJ whole genome shotgun (WGS) entry which is preliminary data.</text>
</comment>
<name>A0AA41W6B6_9GAMM</name>
<protein>
    <recommendedName>
        <fullName evidence="4">DUF4878 domain-containing protein</fullName>
    </recommendedName>
</protein>
<dbReference type="PROSITE" id="PS51257">
    <property type="entry name" value="PROKAR_LIPOPROTEIN"/>
    <property type="match status" value="1"/>
</dbReference>
<evidence type="ECO:0000256" key="1">
    <source>
        <dbReference type="SAM" id="SignalP"/>
    </source>
</evidence>
<feature type="signal peptide" evidence="1">
    <location>
        <begin position="1"/>
        <end position="18"/>
    </location>
</feature>
<evidence type="ECO:0008006" key="4">
    <source>
        <dbReference type="Google" id="ProtNLM"/>
    </source>
</evidence>
<feature type="chain" id="PRO_5041468021" description="DUF4878 domain-containing protein" evidence="1">
    <location>
        <begin position="19"/>
        <end position="147"/>
    </location>
</feature>
<keyword evidence="1" id="KW-0732">Signal</keyword>
<sequence length="147" mass="16545">MSWLKTAALLMMTTVLFACGEPEEKVPTDPEDVALAFFTAIYVDDNVEKALEVSGPDLQDLLSHYRNVTAIKRHVIGMEIESPDIQVKNSSADFFRKLTDDVEVELHFSAYIDGRVYKDVRFVIVSQEFQGQWVVKKVVADPFASNG</sequence>